<keyword evidence="1" id="KW-0328">Glycosyltransferase</keyword>
<dbReference type="PATRIC" id="fig|33888.3.peg.1913"/>
<reference evidence="4 5" key="1">
    <citation type="submission" date="2016-05" db="EMBL/GenBank/DDBJ databases">
        <title>Complete genome sequence of Rathayibacter tritici NCPPB 1953.</title>
        <authorList>
            <person name="Park J."/>
            <person name="Lee H.-H."/>
            <person name="Lee S.-W."/>
            <person name="Seo Y.-S."/>
        </authorList>
    </citation>
    <scope>NUCLEOTIDE SEQUENCE [LARGE SCALE GENOMIC DNA]</scope>
    <source>
        <strain evidence="4 5">NCPPB 1953</strain>
    </source>
</reference>
<dbReference type="OrthoDB" id="8878585at2"/>
<protein>
    <recommendedName>
        <fullName evidence="3">Glycosyltransferase subfamily 4-like N-terminal domain-containing protein</fullName>
    </recommendedName>
</protein>
<evidence type="ECO:0000256" key="1">
    <source>
        <dbReference type="ARBA" id="ARBA00022676"/>
    </source>
</evidence>
<gene>
    <name evidence="4" type="ORF">A6122_1737</name>
</gene>
<dbReference type="Pfam" id="PF13692">
    <property type="entry name" value="Glyco_trans_1_4"/>
    <property type="match status" value="1"/>
</dbReference>
<dbReference type="Proteomes" id="UP000077071">
    <property type="component" value="Chromosome"/>
</dbReference>
<dbReference type="Pfam" id="PF13439">
    <property type="entry name" value="Glyco_transf_4"/>
    <property type="match status" value="1"/>
</dbReference>
<dbReference type="Gene3D" id="3.40.50.2000">
    <property type="entry name" value="Glycogen Phosphorylase B"/>
    <property type="match status" value="2"/>
</dbReference>
<name>A0A160KUB9_9MICO</name>
<sequence length="355" mass="37650">MRAWGSSSLRVLHVLDSFEDGGAQRVALSLGSWSREHGCATAYWGRPGPLSGRAARDSAVFVVRAAEQSFAADLRDLALAVRRFRPHVLHAHQRREALLALLVGSALRVPVVEHAHTELPAIDRRALSFRSRQVFAVSASVGRMVVDGYGRPSARVVVTGNAPANVTAEPAQESALAEPVVRVLGIGRLAEQKDPPRFLAAIEALARIRPVAATWLGDGPMLPVLRERARAAGVVDFAGPSSDVTGALDAAHLLLSTSRWEGTPLVMLESMARRRPVVATEVGGVGELLADGRGLLLPADAGADAIAAALAAALERPDELLRHADRAKAWVDAVASPDAVFGPVLAAYRRLGARR</sequence>
<keyword evidence="2" id="KW-0808">Transferase</keyword>
<dbReference type="RefSeq" id="WP_068254040.1">
    <property type="nucleotide sequence ID" value="NZ_CP015515.1"/>
</dbReference>
<dbReference type="InterPro" id="IPR028098">
    <property type="entry name" value="Glyco_trans_4-like_N"/>
</dbReference>
<dbReference type="PANTHER" id="PTHR12526:SF638">
    <property type="entry name" value="SPORE COAT PROTEIN SA"/>
    <property type="match status" value="1"/>
</dbReference>
<dbReference type="EMBL" id="CP015515">
    <property type="protein sequence ID" value="AND16868.1"/>
    <property type="molecule type" value="Genomic_DNA"/>
</dbReference>
<dbReference type="STRING" id="33888.A6122_1737"/>
<keyword evidence="5" id="KW-1185">Reference proteome</keyword>
<evidence type="ECO:0000256" key="2">
    <source>
        <dbReference type="ARBA" id="ARBA00022679"/>
    </source>
</evidence>
<organism evidence="4 5">
    <name type="scientific">Rathayibacter tritici</name>
    <dbReference type="NCBI Taxonomy" id="33888"/>
    <lineage>
        <taxon>Bacteria</taxon>
        <taxon>Bacillati</taxon>
        <taxon>Actinomycetota</taxon>
        <taxon>Actinomycetes</taxon>
        <taxon>Micrococcales</taxon>
        <taxon>Microbacteriaceae</taxon>
        <taxon>Rathayibacter</taxon>
    </lineage>
</organism>
<accession>A0A160KUB9</accession>
<dbReference type="AlphaFoldDB" id="A0A160KUB9"/>
<evidence type="ECO:0000313" key="5">
    <source>
        <dbReference type="Proteomes" id="UP000077071"/>
    </source>
</evidence>
<feature type="domain" description="Glycosyltransferase subfamily 4-like N-terminal" evidence="3">
    <location>
        <begin position="21"/>
        <end position="161"/>
    </location>
</feature>
<dbReference type="GO" id="GO:0016757">
    <property type="term" value="F:glycosyltransferase activity"/>
    <property type="evidence" value="ECO:0007669"/>
    <property type="project" value="UniProtKB-KW"/>
</dbReference>
<proteinExistence type="predicted"/>
<evidence type="ECO:0000313" key="4">
    <source>
        <dbReference type="EMBL" id="AND16868.1"/>
    </source>
</evidence>
<dbReference type="SUPFAM" id="SSF53756">
    <property type="entry name" value="UDP-Glycosyltransferase/glycogen phosphorylase"/>
    <property type="match status" value="1"/>
</dbReference>
<dbReference type="KEGG" id="rtn:A6122_1737"/>
<evidence type="ECO:0000259" key="3">
    <source>
        <dbReference type="Pfam" id="PF13439"/>
    </source>
</evidence>
<dbReference type="PANTHER" id="PTHR12526">
    <property type="entry name" value="GLYCOSYLTRANSFERASE"/>
    <property type="match status" value="1"/>
</dbReference>